<evidence type="ECO:0000256" key="7">
    <source>
        <dbReference type="ARBA" id="ARBA00023136"/>
    </source>
</evidence>
<sequence length="219" mass="23939">MITLRIISIVIGYALGLFPTGYIFGKANHIDIREHGSGNVGMTNALRTLGLKAGAITFIGDAGKAIIAILIIYLAFRESQPGMVKDLQLYAGLGAVLGHNFPFYFKFKGGKGIACTAGVLIAFFPPMIPVCIGLFFVIVIITRYVSVGSMAILISFFVQLIIYGQLGFFHVEYDSLLIEMYILGAIFMILGIARHKANIIRLKNGTENKFSLHKKDKGE</sequence>
<dbReference type="GO" id="GO:0043772">
    <property type="term" value="F:acyl-phosphate glycerol-3-phosphate acyltransferase activity"/>
    <property type="evidence" value="ECO:0007669"/>
    <property type="project" value="UniProtKB-UniRule"/>
</dbReference>
<dbReference type="AlphaFoldDB" id="A0A1G6C4G7"/>
<keyword evidence="7 10" id="KW-0472">Membrane</keyword>
<keyword evidence="1 10" id="KW-1003">Cell membrane</keyword>
<dbReference type="GO" id="GO:0005886">
    <property type="term" value="C:plasma membrane"/>
    <property type="evidence" value="ECO:0007669"/>
    <property type="project" value="UniProtKB-SubCell"/>
</dbReference>
<comment type="subcellular location">
    <subcellularLocation>
        <location evidence="10">Cell membrane</location>
        <topology evidence="10">Multi-pass membrane protein</topology>
    </subcellularLocation>
</comment>
<dbReference type="RefSeq" id="WP_090174298.1">
    <property type="nucleotide sequence ID" value="NZ_FMXR01000015.1"/>
</dbReference>
<gene>
    <name evidence="10" type="primary">plsY</name>
    <name evidence="11" type="ORF">SAMN02910417_02081</name>
</gene>
<evidence type="ECO:0000256" key="8">
    <source>
        <dbReference type="ARBA" id="ARBA00023209"/>
    </source>
</evidence>
<accession>A0A1G6C4G7</accession>
<evidence type="ECO:0000256" key="4">
    <source>
        <dbReference type="ARBA" id="ARBA00022692"/>
    </source>
</evidence>
<feature type="transmembrane region" description="Helical" evidence="10">
    <location>
        <begin position="87"/>
        <end position="105"/>
    </location>
</feature>
<dbReference type="InterPro" id="IPR003811">
    <property type="entry name" value="G3P_acylTferase_PlsY"/>
</dbReference>
<dbReference type="OrthoDB" id="9777124at2"/>
<keyword evidence="11" id="KW-0012">Acyltransferase</keyword>
<feature type="transmembrane region" description="Helical" evidence="10">
    <location>
        <begin position="55"/>
        <end position="75"/>
    </location>
</feature>
<evidence type="ECO:0000313" key="11">
    <source>
        <dbReference type="EMBL" id="SDB27789.1"/>
    </source>
</evidence>
<keyword evidence="4 10" id="KW-0812">Transmembrane</keyword>
<evidence type="ECO:0000313" key="12">
    <source>
        <dbReference type="Proteomes" id="UP000199228"/>
    </source>
</evidence>
<keyword evidence="3 10" id="KW-0808">Transferase</keyword>
<dbReference type="EC" id="2.3.1.275" evidence="10"/>
<comment type="similarity">
    <text evidence="10">Belongs to the PlsY family.</text>
</comment>
<dbReference type="UniPathway" id="UPA00085"/>
<dbReference type="STRING" id="1732.SAMN02910417_02081"/>
<evidence type="ECO:0000256" key="10">
    <source>
        <dbReference type="HAMAP-Rule" id="MF_01043"/>
    </source>
</evidence>
<protein>
    <recommendedName>
        <fullName evidence="10">Glycerol-3-phosphate acyltransferase</fullName>
    </recommendedName>
    <alternativeName>
        <fullName evidence="10">Acyl-PO4 G3P acyltransferase</fullName>
    </alternativeName>
    <alternativeName>
        <fullName evidence="10">Acyl-phosphate--glycerol-3-phosphate acyltransferase</fullName>
    </alternativeName>
    <alternativeName>
        <fullName evidence="10">G3P acyltransferase</fullName>
        <shortName evidence="10">GPAT</shortName>
        <ecNumber evidence="10">2.3.1.275</ecNumber>
    </alternativeName>
    <alternativeName>
        <fullName evidence="10">Lysophosphatidic acid synthase</fullName>
        <shortName evidence="10">LPA synthase</shortName>
    </alternativeName>
</protein>
<evidence type="ECO:0000256" key="3">
    <source>
        <dbReference type="ARBA" id="ARBA00022679"/>
    </source>
</evidence>
<dbReference type="SMART" id="SM01207">
    <property type="entry name" value="G3P_acyltransf"/>
    <property type="match status" value="1"/>
</dbReference>
<keyword evidence="9 10" id="KW-1208">Phospholipid metabolism</keyword>
<evidence type="ECO:0000256" key="1">
    <source>
        <dbReference type="ARBA" id="ARBA00022475"/>
    </source>
</evidence>
<evidence type="ECO:0000256" key="9">
    <source>
        <dbReference type="ARBA" id="ARBA00023264"/>
    </source>
</evidence>
<dbReference type="GO" id="GO:0008654">
    <property type="term" value="P:phospholipid biosynthetic process"/>
    <property type="evidence" value="ECO:0007669"/>
    <property type="project" value="UniProtKB-UniRule"/>
</dbReference>
<dbReference type="EMBL" id="FMXR01000015">
    <property type="protein sequence ID" value="SDB27789.1"/>
    <property type="molecule type" value="Genomic_DNA"/>
</dbReference>
<keyword evidence="12" id="KW-1185">Reference proteome</keyword>
<proteinExistence type="inferred from homology"/>
<name>A0A1G6C4G7_EUBOX</name>
<feature type="transmembrane region" description="Helical" evidence="10">
    <location>
        <begin position="147"/>
        <end position="169"/>
    </location>
</feature>
<comment type="function">
    <text evidence="10">Catalyzes the transfer of an acyl group from acyl-phosphate (acyl-PO(4)) to glycerol-3-phosphate (G3P) to form lysophosphatidic acid (LPA). This enzyme utilizes acyl-phosphate as fatty acyl donor, but not acyl-CoA or acyl-ACP.</text>
</comment>
<dbReference type="NCBIfam" id="TIGR00023">
    <property type="entry name" value="glycerol-3-phosphate 1-O-acyltransferase PlsY"/>
    <property type="match status" value="1"/>
</dbReference>
<keyword evidence="5 10" id="KW-1133">Transmembrane helix</keyword>
<evidence type="ECO:0000256" key="2">
    <source>
        <dbReference type="ARBA" id="ARBA00022516"/>
    </source>
</evidence>
<comment type="subunit">
    <text evidence="10">Probably interacts with PlsX.</text>
</comment>
<comment type="catalytic activity">
    <reaction evidence="10">
        <text>an acyl phosphate + sn-glycerol 3-phosphate = a 1-acyl-sn-glycero-3-phosphate + phosphate</text>
        <dbReference type="Rhea" id="RHEA:34075"/>
        <dbReference type="ChEBI" id="CHEBI:43474"/>
        <dbReference type="ChEBI" id="CHEBI:57597"/>
        <dbReference type="ChEBI" id="CHEBI:57970"/>
        <dbReference type="ChEBI" id="CHEBI:59918"/>
        <dbReference type="EC" id="2.3.1.275"/>
    </reaction>
</comment>
<reference evidence="11 12" key="1">
    <citation type="submission" date="2016-10" db="EMBL/GenBank/DDBJ databases">
        <authorList>
            <person name="de Groot N.N."/>
        </authorList>
    </citation>
    <scope>NUCLEOTIDE SEQUENCE [LARGE SCALE GENOMIC DNA]</scope>
    <source>
        <strain evidence="11 12">DSM 3217</strain>
    </source>
</reference>
<feature type="transmembrane region" description="Helical" evidence="10">
    <location>
        <begin position="117"/>
        <end position="141"/>
    </location>
</feature>
<keyword evidence="2 10" id="KW-0444">Lipid biosynthesis</keyword>
<feature type="transmembrane region" description="Helical" evidence="10">
    <location>
        <begin position="6"/>
        <end position="25"/>
    </location>
</feature>
<dbReference type="PANTHER" id="PTHR30309">
    <property type="entry name" value="INNER MEMBRANE PROTEIN YGIH"/>
    <property type="match status" value="1"/>
</dbReference>
<comment type="pathway">
    <text evidence="10">Lipid metabolism; phospholipid metabolism.</text>
</comment>
<evidence type="ECO:0000256" key="5">
    <source>
        <dbReference type="ARBA" id="ARBA00022989"/>
    </source>
</evidence>
<organism evidence="11 12">
    <name type="scientific">Eubacterium oxidoreducens</name>
    <dbReference type="NCBI Taxonomy" id="1732"/>
    <lineage>
        <taxon>Bacteria</taxon>
        <taxon>Bacillati</taxon>
        <taxon>Bacillota</taxon>
        <taxon>Clostridia</taxon>
        <taxon>Eubacteriales</taxon>
        <taxon>Eubacteriaceae</taxon>
        <taxon>Eubacterium</taxon>
    </lineage>
</organism>
<feature type="transmembrane region" description="Helical" evidence="10">
    <location>
        <begin position="176"/>
        <end position="193"/>
    </location>
</feature>
<evidence type="ECO:0000256" key="6">
    <source>
        <dbReference type="ARBA" id="ARBA00023098"/>
    </source>
</evidence>
<keyword evidence="6 10" id="KW-0443">Lipid metabolism</keyword>
<dbReference type="Proteomes" id="UP000199228">
    <property type="component" value="Unassembled WGS sequence"/>
</dbReference>
<dbReference type="Pfam" id="PF02660">
    <property type="entry name" value="G3P_acyltransf"/>
    <property type="match status" value="1"/>
</dbReference>
<dbReference type="HAMAP" id="MF_01043">
    <property type="entry name" value="PlsY"/>
    <property type="match status" value="1"/>
</dbReference>
<dbReference type="PANTHER" id="PTHR30309:SF0">
    <property type="entry name" value="GLYCEROL-3-PHOSPHATE ACYLTRANSFERASE-RELATED"/>
    <property type="match status" value="1"/>
</dbReference>
<keyword evidence="8 10" id="KW-0594">Phospholipid biosynthesis</keyword>